<evidence type="ECO:0000313" key="2">
    <source>
        <dbReference type="Proteomes" id="UP000828390"/>
    </source>
</evidence>
<dbReference type="PANTHER" id="PTHR46540">
    <property type="entry name" value="TETRATRICOPEPTIDE REPEAT PROTEIN 12"/>
    <property type="match status" value="1"/>
</dbReference>
<comment type="caution">
    <text evidence="1">The sequence shown here is derived from an EMBL/GenBank/DDBJ whole genome shotgun (WGS) entry which is preliminary data.</text>
</comment>
<dbReference type="GO" id="GO:0007288">
    <property type="term" value="P:sperm axoneme assembly"/>
    <property type="evidence" value="ECO:0007669"/>
    <property type="project" value="TreeGrafter"/>
</dbReference>
<reference evidence="1" key="1">
    <citation type="journal article" date="2019" name="bioRxiv">
        <title>The Genome of the Zebra Mussel, Dreissena polymorpha: A Resource for Invasive Species Research.</title>
        <authorList>
            <person name="McCartney M.A."/>
            <person name="Auch B."/>
            <person name="Kono T."/>
            <person name="Mallez S."/>
            <person name="Zhang Y."/>
            <person name="Obille A."/>
            <person name="Becker A."/>
            <person name="Abrahante J.E."/>
            <person name="Garbe J."/>
            <person name="Badalamenti J.P."/>
            <person name="Herman A."/>
            <person name="Mangelson H."/>
            <person name="Liachko I."/>
            <person name="Sullivan S."/>
            <person name="Sone E.D."/>
            <person name="Koren S."/>
            <person name="Silverstein K.A.T."/>
            <person name="Beckman K.B."/>
            <person name="Gohl D.M."/>
        </authorList>
    </citation>
    <scope>NUCLEOTIDE SEQUENCE</scope>
    <source>
        <strain evidence="1">Duluth1</strain>
        <tissue evidence="1">Whole animal</tissue>
    </source>
</reference>
<dbReference type="AlphaFoldDB" id="A0A9D4BKY8"/>
<evidence type="ECO:0000313" key="1">
    <source>
        <dbReference type="EMBL" id="KAH3699829.1"/>
    </source>
</evidence>
<protein>
    <submittedName>
        <fullName evidence="1">Uncharacterized protein</fullName>
    </submittedName>
</protein>
<sequence>MKRDQLWEACCNVFRTHHLLQEDNSLMEEVVESVLGLLLNLSRAMSPCLEKFGVELCSKCLEMIKLGKCSEPLRVRGVGILSHILPHSDIACNAVVDSGGTEILLEYIKDERLCYKPALKALTAITKCNEAGRKYIVDNKGLGTLIKRLKSEDETIVGNAALCLSHCTQVSKVCALLTKTDIIKDLLVLARDGKKPAVQQNCAILIAKLAQGDSKHLERLRELHGVEILHSCMKYIK</sequence>
<organism evidence="1 2">
    <name type="scientific">Dreissena polymorpha</name>
    <name type="common">Zebra mussel</name>
    <name type="synonym">Mytilus polymorpha</name>
    <dbReference type="NCBI Taxonomy" id="45954"/>
    <lineage>
        <taxon>Eukaryota</taxon>
        <taxon>Metazoa</taxon>
        <taxon>Spiralia</taxon>
        <taxon>Lophotrochozoa</taxon>
        <taxon>Mollusca</taxon>
        <taxon>Bivalvia</taxon>
        <taxon>Autobranchia</taxon>
        <taxon>Heteroconchia</taxon>
        <taxon>Euheterodonta</taxon>
        <taxon>Imparidentia</taxon>
        <taxon>Neoheterodontei</taxon>
        <taxon>Myida</taxon>
        <taxon>Dreissenoidea</taxon>
        <taxon>Dreissenidae</taxon>
        <taxon>Dreissena</taxon>
    </lineage>
</organism>
<dbReference type="GO" id="GO:0005737">
    <property type="term" value="C:cytoplasm"/>
    <property type="evidence" value="ECO:0007669"/>
    <property type="project" value="TreeGrafter"/>
</dbReference>
<dbReference type="GO" id="GO:0070286">
    <property type="term" value="P:axonemal dynein complex assembly"/>
    <property type="evidence" value="ECO:0007669"/>
    <property type="project" value="TreeGrafter"/>
</dbReference>
<dbReference type="Gene3D" id="1.25.10.10">
    <property type="entry name" value="Leucine-rich Repeat Variant"/>
    <property type="match status" value="1"/>
</dbReference>
<dbReference type="InterPro" id="IPR011989">
    <property type="entry name" value="ARM-like"/>
</dbReference>
<dbReference type="InterPro" id="IPR016024">
    <property type="entry name" value="ARM-type_fold"/>
</dbReference>
<reference evidence="1" key="2">
    <citation type="submission" date="2020-11" db="EMBL/GenBank/DDBJ databases">
        <authorList>
            <person name="McCartney M.A."/>
            <person name="Auch B."/>
            <person name="Kono T."/>
            <person name="Mallez S."/>
            <person name="Becker A."/>
            <person name="Gohl D.M."/>
            <person name="Silverstein K.A.T."/>
            <person name="Koren S."/>
            <person name="Bechman K.B."/>
            <person name="Herman A."/>
            <person name="Abrahante J.E."/>
            <person name="Garbe J."/>
        </authorList>
    </citation>
    <scope>NUCLEOTIDE SEQUENCE</scope>
    <source>
        <strain evidence="1">Duluth1</strain>
        <tissue evidence="1">Whole animal</tissue>
    </source>
</reference>
<dbReference type="SUPFAM" id="SSF48371">
    <property type="entry name" value="ARM repeat"/>
    <property type="match status" value="1"/>
</dbReference>
<dbReference type="GO" id="GO:0005813">
    <property type="term" value="C:centrosome"/>
    <property type="evidence" value="ECO:0007669"/>
    <property type="project" value="TreeGrafter"/>
</dbReference>
<name>A0A9D4BKY8_DREPO</name>
<dbReference type="InterPro" id="IPR043195">
    <property type="entry name" value="TTC12"/>
</dbReference>
<accession>A0A9D4BKY8</accession>
<gene>
    <name evidence="1" type="ORF">DPMN_074791</name>
</gene>
<keyword evidence="2" id="KW-1185">Reference proteome</keyword>
<dbReference type="PANTHER" id="PTHR46540:SF1">
    <property type="entry name" value="TETRATRICOPEPTIDE REPEAT PROTEIN 12"/>
    <property type="match status" value="1"/>
</dbReference>
<dbReference type="Proteomes" id="UP000828390">
    <property type="component" value="Unassembled WGS sequence"/>
</dbReference>
<proteinExistence type="predicted"/>
<dbReference type="EMBL" id="JAIWYP010000015">
    <property type="protein sequence ID" value="KAH3699829.1"/>
    <property type="molecule type" value="Genomic_DNA"/>
</dbReference>